<comment type="similarity">
    <text evidence="5 6">Belongs to the XseA family.</text>
</comment>
<name>A0ABW1X457_9ACTN</name>
<keyword evidence="10" id="KW-1185">Reference proteome</keyword>
<dbReference type="HAMAP" id="MF_00378">
    <property type="entry name" value="Exonuc_7_L"/>
    <property type="match status" value="1"/>
</dbReference>
<evidence type="ECO:0000313" key="9">
    <source>
        <dbReference type="EMBL" id="MFC6397549.1"/>
    </source>
</evidence>
<comment type="function">
    <text evidence="5">Bidirectionally degrades single-stranded DNA into large acid-insoluble oligonucleotides, which are then degraded further into small acid-soluble oligonucleotides.</text>
</comment>
<dbReference type="RefSeq" id="WP_343885855.1">
    <property type="nucleotide sequence ID" value="NZ_BAAAKI010000010.1"/>
</dbReference>
<reference evidence="10" key="1">
    <citation type="journal article" date="2019" name="Int. J. Syst. Evol. Microbiol.">
        <title>The Global Catalogue of Microorganisms (GCM) 10K type strain sequencing project: providing services to taxonomists for standard genome sequencing and annotation.</title>
        <authorList>
            <consortium name="The Broad Institute Genomics Platform"/>
            <consortium name="The Broad Institute Genome Sequencing Center for Infectious Disease"/>
            <person name="Wu L."/>
            <person name="Ma J."/>
        </authorList>
    </citation>
    <scope>NUCLEOTIDE SEQUENCE [LARGE SCALE GENOMIC DNA]</scope>
    <source>
        <strain evidence="10">CGMCC 1.15277</strain>
    </source>
</reference>
<dbReference type="PANTHER" id="PTHR30008:SF0">
    <property type="entry name" value="EXODEOXYRIBONUCLEASE 7 LARGE SUBUNIT"/>
    <property type="match status" value="1"/>
</dbReference>
<keyword evidence="2 5" id="KW-0540">Nuclease</keyword>
<organism evidence="9 10">
    <name type="scientific">Luteococcus sanguinis</name>
    <dbReference type="NCBI Taxonomy" id="174038"/>
    <lineage>
        <taxon>Bacteria</taxon>
        <taxon>Bacillati</taxon>
        <taxon>Actinomycetota</taxon>
        <taxon>Actinomycetes</taxon>
        <taxon>Propionibacteriales</taxon>
        <taxon>Propionibacteriaceae</taxon>
        <taxon>Luteococcus</taxon>
    </lineage>
</organism>
<dbReference type="GO" id="GO:0008855">
    <property type="term" value="F:exodeoxyribonuclease VII activity"/>
    <property type="evidence" value="ECO:0007669"/>
    <property type="project" value="UniProtKB-EC"/>
</dbReference>
<dbReference type="InterPro" id="IPR003753">
    <property type="entry name" value="Exonuc_VII_L"/>
</dbReference>
<dbReference type="NCBIfam" id="TIGR00237">
    <property type="entry name" value="xseA"/>
    <property type="match status" value="1"/>
</dbReference>
<comment type="catalytic activity">
    <reaction evidence="5 6">
        <text>Exonucleolytic cleavage in either 5'- to 3'- or 3'- to 5'-direction to yield nucleoside 5'-phosphates.</text>
        <dbReference type="EC" id="3.1.11.6"/>
    </reaction>
</comment>
<evidence type="ECO:0000313" key="10">
    <source>
        <dbReference type="Proteomes" id="UP001596266"/>
    </source>
</evidence>
<feature type="domain" description="Exonuclease VII large subunit C-terminal" evidence="7">
    <location>
        <begin position="128"/>
        <end position="341"/>
    </location>
</feature>
<dbReference type="PANTHER" id="PTHR30008">
    <property type="entry name" value="EXODEOXYRIBONUCLEASE 7 LARGE SUBUNIT"/>
    <property type="match status" value="1"/>
</dbReference>
<dbReference type="EMBL" id="JBHSUA010000020">
    <property type="protein sequence ID" value="MFC6397549.1"/>
    <property type="molecule type" value="Genomic_DNA"/>
</dbReference>
<evidence type="ECO:0000256" key="2">
    <source>
        <dbReference type="ARBA" id="ARBA00022722"/>
    </source>
</evidence>
<evidence type="ECO:0000256" key="4">
    <source>
        <dbReference type="ARBA" id="ARBA00022839"/>
    </source>
</evidence>
<comment type="subunit">
    <text evidence="5">Heterooligomer composed of large and small subunits.</text>
</comment>
<dbReference type="Proteomes" id="UP001596266">
    <property type="component" value="Unassembled WGS sequence"/>
</dbReference>
<evidence type="ECO:0000259" key="8">
    <source>
        <dbReference type="Pfam" id="PF13742"/>
    </source>
</evidence>
<accession>A0ABW1X457</accession>
<dbReference type="InterPro" id="IPR025824">
    <property type="entry name" value="OB-fold_nuc-bd_dom"/>
</dbReference>
<feature type="domain" description="OB-fold nucleic acid binding" evidence="8">
    <location>
        <begin position="17"/>
        <end position="105"/>
    </location>
</feature>
<dbReference type="Pfam" id="PF13742">
    <property type="entry name" value="tRNA_anti_2"/>
    <property type="match status" value="1"/>
</dbReference>
<dbReference type="CDD" id="cd04489">
    <property type="entry name" value="ExoVII_LU_OBF"/>
    <property type="match status" value="1"/>
</dbReference>
<dbReference type="InterPro" id="IPR020579">
    <property type="entry name" value="Exonuc_VII_lsu_C"/>
</dbReference>
<evidence type="ECO:0000256" key="1">
    <source>
        <dbReference type="ARBA" id="ARBA00022490"/>
    </source>
</evidence>
<keyword evidence="3 5" id="KW-0378">Hydrolase</keyword>
<dbReference type="Pfam" id="PF02601">
    <property type="entry name" value="Exonuc_VII_L"/>
    <property type="match status" value="1"/>
</dbReference>
<evidence type="ECO:0000259" key="7">
    <source>
        <dbReference type="Pfam" id="PF02601"/>
    </source>
</evidence>
<keyword evidence="1 5" id="KW-0963">Cytoplasm</keyword>
<comment type="subcellular location">
    <subcellularLocation>
        <location evidence="5 6">Cytoplasm</location>
    </subcellularLocation>
</comment>
<evidence type="ECO:0000256" key="6">
    <source>
        <dbReference type="RuleBase" id="RU004355"/>
    </source>
</evidence>
<evidence type="ECO:0000256" key="3">
    <source>
        <dbReference type="ARBA" id="ARBA00022801"/>
    </source>
</evidence>
<dbReference type="EC" id="3.1.11.6" evidence="5"/>
<gene>
    <name evidence="5 9" type="primary">xseA</name>
    <name evidence="9" type="ORF">ACFP57_11230</name>
</gene>
<keyword evidence="4 5" id="KW-0269">Exonuclease</keyword>
<evidence type="ECO:0000256" key="5">
    <source>
        <dbReference type="HAMAP-Rule" id="MF_00378"/>
    </source>
</evidence>
<sequence length="423" mass="45927">MAMDSSPEQPQPLGRVVQAVKGWVERCGAVWVEAQVIEMRRRAGASTHFLTLRDRMAETSATITCSTQVLDAAGPLTEGMTVTAWIKPTVWSKSGSLTFECREIRVAGEGRLLAMLETRKRMLQAEGLFDPVRKKRLPFLPRRIGLVTGADSAAERDVVTNVLGRWPGAQIEVRHARVQGPDSAAEVMVALAELDAHPQVDVIIIARGGGSLEDLLPFSDEGLVRAVAAARTPIVSAIGHEPDTPIIDLAADVRASTPTDAAKRVVPDAADEARRVAQAKDRIRQAIVQRVRTEQHQLDQLRSRPVLQNPTGSFEAHYDRLELARGRLSRAINQVLSGQSTSVAHDLARIRAMSPKATLERGYSILVDGEGRSVSSIFDVDLDDDVLAYVADGQLTLGVRGIADGSGEQMGLADEEFNDETDE</sequence>
<comment type="caution">
    <text evidence="9">The sequence shown here is derived from an EMBL/GenBank/DDBJ whole genome shotgun (WGS) entry which is preliminary data.</text>
</comment>
<protein>
    <recommendedName>
        <fullName evidence="5">Exodeoxyribonuclease 7 large subunit</fullName>
        <ecNumber evidence="5">3.1.11.6</ecNumber>
    </recommendedName>
    <alternativeName>
        <fullName evidence="5">Exodeoxyribonuclease VII large subunit</fullName>
        <shortName evidence="5">Exonuclease VII large subunit</shortName>
    </alternativeName>
</protein>
<proteinExistence type="inferred from homology"/>